<keyword evidence="1" id="KW-0812">Transmembrane</keyword>
<keyword evidence="4" id="KW-1185">Reference proteome</keyword>
<proteinExistence type="predicted"/>
<dbReference type="Proteomes" id="UP001055102">
    <property type="component" value="Unassembled WGS sequence"/>
</dbReference>
<feature type="domain" description="Lipid A biosynthesis N-terminal" evidence="2">
    <location>
        <begin position="27"/>
        <end position="98"/>
    </location>
</feature>
<dbReference type="PIRSF" id="PIRSF028440">
    <property type="entry name" value="UCP_LAB_N"/>
    <property type="match status" value="1"/>
</dbReference>
<evidence type="ECO:0000313" key="3">
    <source>
        <dbReference type="EMBL" id="GJE06685.1"/>
    </source>
</evidence>
<comment type="caution">
    <text evidence="3">The sequence shown here is derived from an EMBL/GenBank/DDBJ whole genome shotgun (WGS) entry which is preliminary data.</text>
</comment>
<accession>A0ABQ4SW14</accession>
<dbReference type="RefSeq" id="WP_238275519.1">
    <property type="nucleotide sequence ID" value="NZ_BPQR01000032.1"/>
</dbReference>
<feature type="transmembrane region" description="Helical" evidence="1">
    <location>
        <begin position="53"/>
        <end position="74"/>
    </location>
</feature>
<feature type="transmembrane region" description="Helical" evidence="1">
    <location>
        <begin position="23"/>
        <end position="41"/>
    </location>
</feature>
<dbReference type="InterPro" id="IPR014546">
    <property type="entry name" value="UCP028440_lipidA_biosyn"/>
</dbReference>
<evidence type="ECO:0000256" key="1">
    <source>
        <dbReference type="SAM" id="Phobius"/>
    </source>
</evidence>
<reference evidence="3" key="1">
    <citation type="journal article" date="2021" name="Front. Microbiol.">
        <title>Comprehensive Comparative Genomics and Phenotyping of Methylobacterium Species.</title>
        <authorList>
            <person name="Alessa O."/>
            <person name="Ogura Y."/>
            <person name="Fujitani Y."/>
            <person name="Takami H."/>
            <person name="Hayashi T."/>
            <person name="Sahin N."/>
            <person name="Tani A."/>
        </authorList>
    </citation>
    <scope>NUCLEOTIDE SEQUENCE</scope>
    <source>
        <strain evidence="3">LMG 23639</strain>
    </source>
</reference>
<gene>
    <name evidence="3" type="ORF">AOPFMNJM_2007</name>
</gene>
<dbReference type="Gene3D" id="1.20.1280.290">
    <property type="match status" value="1"/>
</dbReference>
<dbReference type="Pfam" id="PF07578">
    <property type="entry name" value="LAB_N"/>
    <property type="match status" value="1"/>
</dbReference>
<keyword evidence="1" id="KW-0472">Membrane</keyword>
<reference evidence="3" key="2">
    <citation type="submission" date="2021-08" db="EMBL/GenBank/DDBJ databases">
        <authorList>
            <person name="Tani A."/>
            <person name="Ola A."/>
            <person name="Ogura Y."/>
            <person name="Katsura K."/>
            <person name="Hayashi T."/>
        </authorList>
    </citation>
    <scope>NUCLEOTIDE SEQUENCE</scope>
    <source>
        <strain evidence="3">LMG 23639</strain>
    </source>
</reference>
<dbReference type="SMART" id="SM01259">
    <property type="entry name" value="LAB_N"/>
    <property type="match status" value="1"/>
</dbReference>
<sequence>MLIEIADHLRDYVYDVFVTRFDFWLVFGILAQLVFGSRFILQWLASERAGRSVMPLSFWFLSIAGGLMTLAYGLVRREPIIIFGQGLSTAIYLRNLALIFRERRKPAGPAPPEA</sequence>
<protein>
    <recommendedName>
        <fullName evidence="2">Lipid A biosynthesis N-terminal domain-containing protein</fullName>
    </recommendedName>
</protein>
<keyword evidence="1" id="KW-1133">Transmembrane helix</keyword>
<organism evidence="3 4">
    <name type="scientific">Methylobacterium jeotgali</name>
    <dbReference type="NCBI Taxonomy" id="381630"/>
    <lineage>
        <taxon>Bacteria</taxon>
        <taxon>Pseudomonadati</taxon>
        <taxon>Pseudomonadota</taxon>
        <taxon>Alphaproteobacteria</taxon>
        <taxon>Hyphomicrobiales</taxon>
        <taxon>Methylobacteriaceae</taxon>
        <taxon>Methylobacterium</taxon>
    </lineage>
</organism>
<evidence type="ECO:0000259" key="2">
    <source>
        <dbReference type="SMART" id="SM01259"/>
    </source>
</evidence>
<evidence type="ECO:0000313" key="4">
    <source>
        <dbReference type="Proteomes" id="UP001055102"/>
    </source>
</evidence>
<dbReference type="InterPro" id="IPR011499">
    <property type="entry name" value="Lipid_A_biosynth_N"/>
</dbReference>
<dbReference type="EMBL" id="BPQR01000032">
    <property type="protein sequence ID" value="GJE06685.1"/>
    <property type="molecule type" value="Genomic_DNA"/>
</dbReference>
<name>A0ABQ4SW14_9HYPH</name>